<accession>A0ACC3Z4Y9</accession>
<comment type="caution">
    <text evidence="1">The sequence shown here is derived from an EMBL/GenBank/DDBJ whole genome shotgun (WGS) entry which is preliminary data.</text>
</comment>
<sequence length="539" mass="58458">MIGRLTPIVIAILTLIPQSTAKFQDDCLALNPQLTVSNSTANLLAYVTSGNTLTFPDQDASCNRGSQVARANLCRVALNISTSARSEVVVEAWLPEDWNGRMVTVGGGGLDGCVHTEDLAYATAHGLAAVGTNNGHVGTTGVQFLNNEDVVIDFGWRALHVGVVAGKQLSQSLYKREATGSYYLGCSLGGRQGIQAADMFPDDFDGIVAGAPAVDFNNLYSHRASFFPLTGATDSKDFITPTIWKTAIHDEVLKQCDKIDGVEDGIIEDPTLCHFDPEALLCNGNSAVGNTNCLTTTQVEIVRKIFSPTHYANGSFFSPGMNPGSELNSADGLYSGNPFAFSQNWFRYAVYNNPAWDPATYTLEKDGVFAEQRNPGNIRTYPKDLSAFKNKGGKLLIYHGLQDNQISSFRTPIFYDRLAQGMGLQNPEMDQFVRYFQISGMMHCTTGPGAWIIGQGGGAAAVADNLPFDKEHNVLAAVVDWAENGVAPETVTGTKFVNDTVSLGIDFQRRHCRYPLRNVYQGNGLDHRKVESWSCKASC</sequence>
<evidence type="ECO:0000313" key="1">
    <source>
        <dbReference type="EMBL" id="KAL0939178.1"/>
    </source>
</evidence>
<gene>
    <name evidence="1" type="ORF">CTRU02_205788</name>
</gene>
<organism evidence="1 2">
    <name type="scientific">Colletotrichum truncatum</name>
    <name type="common">Anthracnose fungus</name>
    <name type="synonym">Colletotrichum capsici</name>
    <dbReference type="NCBI Taxonomy" id="5467"/>
    <lineage>
        <taxon>Eukaryota</taxon>
        <taxon>Fungi</taxon>
        <taxon>Dikarya</taxon>
        <taxon>Ascomycota</taxon>
        <taxon>Pezizomycotina</taxon>
        <taxon>Sordariomycetes</taxon>
        <taxon>Hypocreomycetidae</taxon>
        <taxon>Glomerellales</taxon>
        <taxon>Glomerellaceae</taxon>
        <taxon>Colletotrichum</taxon>
        <taxon>Colletotrichum truncatum species complex</taxon>
    </lineage>
</organism>
<proteinExistence type="predicted"/>
<protein>
    <submittedName>
        <fullName evidence="1">Feruloyl esterase B</fullName>
    </submittedName>
</protein>
<dbReference type="Proteomes" id="UP000805649">
    <property type="component" value="Unassembled WGS sequence"/>
</dbReference>
<evidence type="ECO:0000313" key="2">
    <source>
        <dbReference type="Proteomes" id="UP000805649"/>
    </source>
</evidence>
<dbReference type="EMBL" id="VUJX02000003">
    <property type="protein sequence ID" value="KAL0939178.1"/>
    <property type="molecule type" value="Genomic_DNA"/>
</dbReference>
<name>A0ACC3Z4Y9_COLTU</name>
<reference evidence="1 2" key="1">
    <citation type="journal article" date="2020" name="Phytopathology">
        <title>Genome Sequence Resources of Colletotrichum truncatum, C. plurivorum, C. musicola, and C. sojae: Four Species Pathogenic to Soybean (Glycine max).</title>
        <authorList>
            <person name="Rogerio F."/>
            <person name="Boufleur T.R."/>
            <person name="Ciampi-Guillardi M."/>
            <person name="Sukno S.A."/>
            <person name="Thon M.R."/>
            <person name="Massola Junior N.S."/>
            <person name="Baroncelli R."/>
        </authorList>
    </citation>
    <scope>NUCLEOTIDE SEQUENCE [LARGE SCALE GENOMIC DNA]</scope>
    <source>
        <strain evidence="1 2">CMES1059</strain>
    </source>
</reference>
<keyword evidence="2" id="KW-1185">Reference proteome</keyword>